<reference evidence="1" key="1">
    <citation type="submission" date="2022-06" db="EMBL/GenBank/DDBJ databases">
        <title>Aquibacillus sp. a new bacterium isolated from soil saline samples.</title>
        <authorList>
            <person name="Galisteo C."/>
            <person name="De La Haba R."/>
            <person name="Sanchez-Porro C."/>
            <person name="Ventosa A."/>
        </authorList>
    </citation>
    <scope>NUCLEOTIDE SEQUENCE</scope>
    <source>
        <strain evidence="1">3ASR75-54</strain>
    </source>
</reference>
<organism evidence="1 2">
    <name type="scientific">Aquibacillus salsiterrae</name>
    <dbReference type="NCBI Taxonomy" id="2950439"/>
    <lineage>
        <taxon>Bacteria</taxon>
        <taxon>Bacillati</taxon>
        <taxon>Bacillota</taxon>
        <taxon>Bacilli</taxon>
        <taxon>Bacillales</taxon>
        <taxon>Bacillaceae</taxon>
        <taxon>Aquibacillus</taxon>
    </lineage>
</organism>
<dbReference type="EMBL" id="JAMQKC010000044">
    <property type="protein sequence ID" value="MDC3418710.1"/>
    <property type="molecule type" value="Genomic_DNA"/>
</dbReference>
<evidence type="ECO:0000313" key="2">
    <source>
        <dbReference type="Proteomes" id="UP001145069"/>
    </source>
</evidence>
<dbReference type="RefSeq" id="WP_272447807.1">
    <property type="nucleotide sequence ID" value="NZ_JAMQKC010000044.1"/>
</dbReference>
<proteinExistence type="predicted"/>
<protein>
    <submittedName>
        <fullName evidence="1">Uncharacterized protein</fullName>
    </submittedName>
</protein>
<accession>A0A9X3WHS8</accession>
<gene>
    <name evidence="1" type="ORF">NC799_17935</name>
</gene>
<name>A0A9X3WHS8_9BACI</name>
<keyword evidence="2" id="KW-1185">Reference proteome</keyword>
<comment type="caution">
    <text evidence="1">The sequence shown here is derived from an EMBL/GenBank/DDBJ whole genome shotgun (WGS) entry which is preliminary data.</text>
</comment>
<evidence type="ECO:0000313" key="1">
    <source>
        <dbReference type="EMBL" id="MDC3418710.1"/>
    </source>
</evidence>
<sequence length="251" mass="28597">MDIMTMQEKVNYAQQLRGESTRIYRELLDNHRAEKGKILSDRELSEEGKQGRIARIKNIDEVKMVRTAEHLRMEHDEPLRQLIEQGEAFITSNLPEVSETKRKLFDLKAQELEGRILFATNAENARKALDELINEANEPALASELRAKMPQLGQHVVNLATNSTDRMALNKEIGKLFQVVSNRSLPEGAEEVRNLMDQSRALLEASMTSQIVHTAMREISTLGASYLDNTEEYFEKRAEVVTEIESSNKSL</sequence>
<dbReference type="Proteomes" id="UP001145069">
    <property type="component" value="Unassembled WGS sequence"/>
</dbReference>
<dbReference type="AlphaFoldDB" id="A0A9X3WHS8"/>